<protein>
    <submittedName>
        <fullName evidence="2">Uncharacterized protein</fullName>
    </submittedName>
</protein>
<evidence type="ECO:0000313" key="2">
    <source>
        <dbReference type="EMBL" id="AQP44049.1"/>
    </source>
</evidence>
<dbReference type="SUPFAM" id="SSF51391">
    <property type="entry name" value="Thiamin phosphate synthase"/>
    <property type="match status" value="1"/>
</dbReference>
<gene>
    <name evidence="2" type="ORF">RPIT_03815</name>
</gene>
<dbReference type="Gene3D" id="3.20.20.70">
    <property type="entry name" value="Aldolase class I"/>
    <property type="match status" value="1"/>
</dbReference>
<dbReference type="Pfam" id="PF02581">
    <property type="entry name" value="TMP-TENI"/>
    <property type="match status" value="1"/>
</dbReference>
<comment type="function">
    <text evidence="1">Condenses 4-methyl-5-(beta-hydroxyethyl)thiazole monophosphate (THZ-P) and 2-methyl-4-amino-5-hydroxymethyl pyrimidine pyrophosphate (HMP-PP) to form thiamine monophosphate (TMP).</text>
</comment>
<name>A0A1Q2CD59_9ACTN</name>
<dbReference type="RefSeq" id="WP_077344190.1">
    <property type="nucleotide sequence ID" value="NZ_CP019605.1"/>
</dbReference>
<evidence type="ECO:0000256" key="1">
    <source>
        <dbReference type="ARBA" id="ARBA00003814"/>
    </source>
</evidence>
<dbReference type="InterPro" id="IPR036206">
    <property type="entry name" value="ThiamineP_synth_sf"/>
</dbReference>
<dbReference type="EMBL" id="CP019605">
    <property type="protein sequence ID" value="AQP44049.1"/>
    <property type="molecule type" value="Genomic_DNA"/>
</dbReference>
<dbReference type="Proteomes" id="UP000188324">
    <property type="component" value="Chromosome"/>
</dbReference>
<evidence type="ECO:0000313" key="3">
    <source>
        <dbReference type="Proteomes" id="UP000188324"/>
    </source>
</evidence>
<sequence>MTALVGIKTRLRLARLAIVVPPEHSGPESADFAAHGADLLIFTRGDRSVDDAAAAISVARKRLFGLQTVVGTDDSEVAEASLADVLYLRRPGWRPFGYKRPHEHALIGRSIDRAAEADRIDGDPFDFGFIGPAIDGGAVGHEVAELARLYPATALPAGPLWFAAGGITPDNVGQVIAAGARRVVVSTAVFSGSDAFATTRAIADQLAEAWDGDPGARSYGEDAYDSDGPNFPTATLRPRPVD</sequence>
<dbReference type="OrthoDB" id="3727214at2"/>
<dbReference type="InterPro" id="IPR013785">
    <property type="entry name" value="Aldolase_TIM"/>
</dbReference>
<dbReference type="GO" id="GO:0009228">
    <property type="term" value="P:thiamine biosynthetic process"/>
    <property type="evidence" value="ECO:0007669"/>
    <property type="project" value="UniProtKB-KW"/>
</dbReference>
<proteinExistence type="predicted"/>
<dbReference type="KEGG" id="tfl:RPIT_03815"/>
<keyword evidence="3" id="KW-1185">Reference proteome</keyword>
<dbReference type="AlphaFoldDB" id="A0A1Q2CD59"/>
<dbReference type="STRING" id="1610493.RPIT_03815"/>
<accession>A0A1Q2CD59</accession>
<dbReference type="InterPro" id="IPR022998">
    <property type="entry name" value="ThiamineP_synth_TenI"/>
</dbReference>
<reference evidence="2 3" key="1">
    <citation type="journal article" date="2016" name="Int. J. Syst. Evol. Microbiol.">
        <title>Tessaracoccus flavus sp. nov., isolated from the drainage system of a lindane-producing factory.</title>
        <authorList>
            <person name="Kumari R."/>
            <person name="Singh P."/>
            <person name="Schumann P."/>
            <person name="Lal R."/>
        </authorList>
    </citation>
    <scope>NUCLEOTIDE SEQUENCE [LARGE SCALE GENOMIC DNA]</scope>
    <source>
        <strain evidence="2 3">RP1T</strain>
    </source>
</reference>
<organism evidence="2 3">
    <name type="scientific">Tessaracoccus flavus</name>
    <dbReference type="NCBI Taxonomy" id="1610493"/>
    <lineage>
        <taxon>Bacteria</taxon>
        <taxon>Bacillati</taxon>
        <taxon>Actinomycetota</taxon>
        <taxon>Actinomycetes</taxon>
        <taxon>Propionibacteriales</taxon>
        <taxon>Propionibacteriaceae</taxon>
        <taxon>Tessaracoccus</taxon>
    </lineage>
</organism>